<protein>
    <submittedName>
        <fullName evidence="1">Uncharacterized protein</fullName>
    </submittedName>
</protein>
<evidence type="ECO:0000313" key="1">
    <source>
        <dbReference type="EMBL" id="MPC18329.1"/>
    </source>
</evidence>
<proteinExistence type="predicted"/>
<sequence length="121" mass="12713">MCVLIIEVQATGCDITKGHARSGQGSLGSCCSLNCALYDASTLAQPSACVGRGWSGLAPCVMCQHLARTGRPGKLIPFSEGDFPIHDLQNWVITPQRGGEKSSSGEVSCEWEGTGWGVVDD</sequence>
<evidence type="ECO:0000313" key="2">
    <source>
        <dbReference type="Proteomes" id="UP000324222"/>
    </source>
</evidence>
<dbReference type="AlphaFoldDB" id="A0A5B7DAT8"/>
<organism evidence="1 2">
    <name type="scientific">Portunus trituberculatus</name>
    <name type="common">Swimming crab</name>
    <name type="synonym">Neptunus trituberculatus</name>
    <dbReference type="NCBI Taxonomy" id="210409"/>
    <lineage>
        <taxon>Eukaryota</taxon>
        <taxon>Metazoa</taxon>
        <taxon>Ecdysozoa</taxon>
        <taxon>Arthropoda</taxon>
        <taxon>Crustacea</taxon>
        <taxon>Multicrustacea</taxon>
        <taxon>Malacostraca</taxon>
        <taxon>Eumalacostraca</taxon>
        <taxon>Eucarida</taxon>
        <taxon>Decapoda</taxon>
        <taxon>Pleocyemata</taxon>
        <taxon>Brachyura</taxon>
        <taxon>Eubrachyura</taxon>
        <taxon>Portunoidea</taxon>
        <taxon>Portunidae</taxon>
        <taxon>Portuninae</taxon>
        <taxon>Portunus</taxon>
    </lineage>
</organism>
<name>A0A5B7DAT8_PORTR</name>
<dbReference type="Proteomes" id="UP000324222">
    <property type="component" value="Unassembled WGS sequence"/>
</dbReference>
<keyword evidence="2" id="KW-1185">Reference proteome</keyword>
<accession>A0A5B7DAT8</accession>
<dbReference type="EMBL" id="VSRR010000670">
    <property type="protein sequence ID" value="MPC18329.1"/>
    <property type="molecule type" value="Genomic_DNA"/>
</dbReference>
<reference evidence="1 2" key="1">
    <citation type="submission" date="2019-05" db="EMBL/GenBank/DDBJ databases">
        <title>Another draft genome of Portunus trituberculatus and its Hox gene families provides insights of decapod evolution.</title>
        <authorList>
            <person name="Jeong J.-H."/>
            <person name="Song I."/>
            <person name="Kim S."/>
            <person name="Choi T."/>
            <person name="Kim D."/>
            <person name="Ryu S."/>
            <person name="Kim W."/>
        </authorList>
    </citation>
    <scope>NUCLEOTIDE SEQUENCE [LARGE SCALE GENOMIC DNA]</scope>
    <source>
        <tissue evidence="1">Muscle</tissue>
    </source>
</reference>
<comment type="caution">
    <text evidence="1">The sequence shown here is derived from an EMBL/GenBank/DDBJ whole genome shotgun (WGS) entry which is preliminary data.</text>
</comment>
<gene>
    <name evidence="1" type="ORF">E2C01_011208</name>
</gene>